<dbReference type="HOGENOM" id="CLU_1322537_0_0_1"/>
<dbReference type="GO" id="GO:0016042">
    <property type="term" value="P:lipid catabolic process"/>
    <property type="evidence" value="ECO:0007669"/>
    <property type="project" value="UniProtKB-UniRule"/>
</dbReference>
<reference evidence="8" key="2">
    <citation type="submission" date="2015-03" db="UniProtKB">
        <authorList>
            <consortium name="EnsemblPlants"/>
        </authorList>
    </citation>
    <scope>IDENTIFICATION</scope>
</reference>
<keyword evidence="9" id="KW-1185">Reference proteome</keyword>
<feature type="domain" description="NAC" evidence="7">
    <location>
        <begin position="177"/>
        <end position="208"/>
    </location>
</feature>
<keyword evidence="3" id="KW-0238">DNA-binding</keyword>
<dbReference type="EnsemblPlants" id="Bo3g157090.1">
    <property type="protein sequence ID" value="Bo3g157090.1"/>
    <property type="gene ID" value="Bo3g157090"/>
</dbReference>
<evidence type="ECO:0000313" key="9">
    <source>
        <dbReference type="Proteomes" id="UP000032141"/>
    </source>
</evidence>
<dbReference type="Proteomes" id="UP000032141">
    <property type="component" value="Chromosome C3"/>
</dbReference>
<dbReference type="Gene3D" id="3.40.50.1820">
    <property type="entry name" value="alpha/beta hydrolase"/>
    <property type="match status" value="1"/>
</dbReference>
<dbReference type="InterPro" id="IPR033556">
    <property type="entry name" value="PLA"/>
</dbReference>
<keyword evidence="5" id="KW-0539">Nucleus</keyword>
<dbReference type="eggNOG" id="KOG4569">
    <property type="taxonomic scope" value="Eukaryota"/>
</dbReference>
<evidence type="ECO:0000256" key="6">
    <source>
        <dbReference type="RuleBase" id="RU367093"/>
    </source>
</evidence>
<dbReference type="PANTHER" id="PTHR31828:SF38">
    <property type="entry name" value="PHOSPHOLIPASE A1"/>
    <property type="match status" value="1"/>
</dbReference>
<comment type="function">
    <text evidence="6">Acylhydrolase that catalyzes the hydrolysis of phospholipids at the sn-1 position.</text>
</comment>
<dbReference type="STRING" id="109376.A0A0D3BKA7"/>
<dbReference type="PANTHER" id="PTHR31828">
    <property type="entry name" value="PHOSPHOLIPASE A1-IIGAMMA"/>
    <property type="match status" value="1"/>
</dbReference>
<dbReference type="EC" id="3.1.1.-" evidence="6"/>
<keyword evidence="4" id="KW-0804">Transcription</keyword>
<proteinExistence type="inferred from homology"/>
<dbReference type="GO" id="GO:0003677">
    <property type="term" value="F:DNA binding"/>
    <property type="evidence" value="ECO:0007669"/>
    <property type="project" value="UniProtKB-KW"/>
</dbReference>
<sequence>MVGMPSVFRRLKDLRVLRVKNLPDVVPIYPPLGYAEVGDELPIDTRKSPYLKSPGDLATFHCLEAYLHGLAGTQGTSRADLFRLDVKRDIGLVNKSVDGLKDEYMVPGHWRILKNKGMKPLKSAGEFVRKLRTIIRNLHHTLDISTNFALLDHKSMAVDSSLLSATLPATTLTAAWLAPGFRFHPTDEALVSYYLISTSMSFGTFQVI</sequence>
<evidence type="ECO:0000256" key="2">
    <source>
        <dbReference type="ARBA" id="ARBA00023015"/>
    </source>
</evidence>
<keyword evidence="6" id="KW-0443">Lipid metabolism</keyword>
<evidence type="ECO:0000256" key="5">
    <source>
        <dbReference type="ARBA" id="ARBA00023242"/>
    </source>
</evidence>
<keyword evidence="2" id="KW-0805">Transcription regulation</keyword>
<keyword evidence="6" id="KW-0442">Lipid degradation</keyword>
<evidence type="ECO:0000259" key="7">
    <source>
        <dbReference type="PROSITE" id="PS51005"/>
    </source>
</evidence>
<protein>
    <recommendedName>
        <fullName evidence="6">Phospholipase A1</fullName>
        <ecNumber evidence="6">3.1.1.-</ecNumber>
    </recommendedName>
</protein>
<evidence type="ECO:0000256" key="1">
    <source>
        <dbReference type="ARBA" id="ARBA00022801"/>
    </source>
</evidence>
<name>A0A0D3BKA7_BRAOL</name>
<evidence type="ECO:0000256" key="3">
    <source>
        <dbReference type="ARBA" id="ARBA00023125"/>
    </source>
</evidence>
<dbReference type="InterPro" id="IPR029058">
    <property type="entry name" value="AB_hydrolase_fold"/>
</dbReference>
<dbReference type="PROSITE" id="PS51005">
    <property type="entry name" value="NAC"/>
    <property type="match status" value="1"/>
</dbReference>
<comment type="similarity">
    <text evidence="6">Belongs to the AB hydrolase superfamily. Lipase family.</text>
</comment>
<dbReference type="GO" id="GO:0006355">
    <property type="term" value="P:regulation of DNA-templated transcription"/>
    <property type="evidence" value="ECO:0007669"/>
    <property type="project" value="InterPro"/>
</dbReference>
<dbReference type="InterPro" id="IPR003441">
    <property type="entry name" value="NAC-dom"/>
</dbReference>
<organism evidence="8 9">
    <name type="scientific">Brassica oleracea var. oleracea</name>
    <dbReference type="NCBI Taxonomy" id="109376"/>
    <lineage>
        <taxon>Eukaryota</taxon>
        <taxon>Viridiplantae</taxon>
        <taxon>Streptophyta</taxon>
        <taxon>Embryophyta</taxon>
        <taxon>Tracheophyta</taxon>
        <taxon>Spermatophyta</taxon>
        <taxon>Magnoliopsida</taxon>
        <taxon>eudicotyledons</taxon>
        <taxon>Gunneridae</taxon>
        <taxon>Pentapetalae</taxon>
        <taxon>rosids</taxon>
        <taxon>malvids</taxon>
        <taxon>Brassicales</taxon>
        <taxon>Brassicaceae</taxon>
        <taxon>Brassiceae</taxon>
        <taxon>Brassica</taxon>
    </lineage>
</organism>
<dbReference type="GO" id="GO:0008970">
    <property type="term" value="F:phospholipase A1 activity"/>
    <property type="evidence" value="ECO:0007669"/>
    <property type="project" value="UniProtKB-UniRule"/>
</dbReference>
<keyword evidence="1 6" id="KW-0378">Hydrolase</keyword>
<evidence type="ECO:0000313" key="8">
    <source>
        <dbReference type="EnsemblPlants" id="Bo3g157090.1"/>
    </source>
</evidence>
<dbReference type="InterPro" id="IPR036093">
    <property type="entry name" value="NAC_dom_sf"/>
</dbReference>
<reference evidence="8 9" key="1">
    <citation type="journal article" date="2014" name="Genome Biol.">
        <title>Transcriptome and methylome profiling reveals relics of genome dominance in the mesopolyploid Brassica oleracea.</title>
        <authorList>
            <person name="Parkin I.A."/>
            <person name="Koh C."/>
            <person name="Tang H."/>
            <person name="Robinson S.J."/>
            <person name="Kagale S."/>
            <person name="Clarke W.E."/>
            <person name="Town C.D."/>
            <person name="Nixon J."/>
            <person name="Krishnakumar V."/>
            <person name="Bidwell S.L."/>
            <person name="Denoeud F."/>
            <person name="Belcram H."/>
            <person name="Links M.G."/>
            <person name="Just J."/>
            <person name="Clarke C."/>
            <person name="Bender T."/>
            <person name="Huebert T."/>
            <person name="Mason A.S."/>
            <person name="Pires J.C."/>
            <person name="Barker G."/>
            <person name="Moore J."/>
            <person name="Walley P.G."/>
            <person name="Manoli S."/>
            <person name="Batley J."/>
            <person name="Edwards D."/>
            <person name="Nelson M.N."/>
            <person name="Wang X."/>
            <person name="Paterson A.H."/>
            <person name="King G."/>
            <person name="Bancroft I."/>
            <person name="Chalhoub B."/>
            <person name="Sharpe A.G."/>
        </authorList>
    </citation>
    <scope>NUCLEOTIDE SEQUENCE</scope>
    <source>
        <strain evidence="8 9">cv. TO1000</strain>
    </source>
</reference>
<dbReference type="AlphaFoldDB" id="A0A0D3BKA7"/>
<dbReference type="SUPFAM" id="SSF101941">
    <property type="entry name" value="NAC domain"/>
    <property type="match status" value="1"/>
</dbReference>
<dbReference type="Gramene" id="Bo3g157090.1">
    <property type="protein sequence ID" value="Bo3g157090.1"/>
    <property type="gene ID" value="Bo3g157090"/>
</dbReference>
<accession>A0A0D3BKA7</accession>
<evidence type="ECO:0000256" key="4">
    <source>
        <dbReference type="ARBA" id="ARBA00023163"/>
    </source>
</evidence>